<dbReference type="AlphaFoldDB" id="A0A0D0CKD5"/>
<evidence type="ECO:0000313" key="2">
    <source>
        <dbReference type="Proteomes" id="UP000053593"/>
    </source>
</evidence>
<evidence type="ECO:0008006" key="3">
    <source>
        <dbReference type="Google" id="ProtNLM"/>
    </source>
</evidence>
<organism evidence="1 2">
    <name type="scientific">Collybiopsis luxurians FD-317 M1</name>
    <dbReference type="NCBI Taxonomy" id="944289"/>
    <lineage>
        <taxon>Eukaryota</taxon>
        <taxon>Fungi</taxon>
        <taxon>Dikarya</taxon>
        <taxon>Basidiomycota</taxon>
        <taxon>Agaricomycotina</taxon>
        <taxon>Agaricomycetes</taxon>
        <taxon>Agaricomycetidae</taxon>
        <taxon>Agaricales</taxon>
        <taxon>Marasmiineae</taxon>
        <taxon>Omphalotaceae</taxon>
        <taxon>Collybiopsis</taxon>
        <taxon>Collybiopsis luxurians</taxon>
    </lineage>
</organism>
<dbReference type="InterPro" id="IPR029063">
    <property type="entry name" value="SAM-dependent_MTases_sf"/>
</dbReference>
<evidence type="ECO:0000313" key="1">
    <source>
        <dbReference type="EMBL" id="KIK63369.1"/>
    </source>
</evidence>
<proteinExistence type="predicted"/>
<reference evidence="1 2" key="1">
    <citation type="submission" date="2014-04" db="EMBL/GenBank/DDBJ databases">
        <title>Evolutionary Origins and Diversification of the Mycorrhizal Mutualists.</title>
        <authorList>
            <consortium name="DOE Joint Genome Institute"/>
            <consortium name="Mycorrhizal Genomics Consortium"/>
            <person name="Kohler A."/>
            <person name="Kuo A."/>
            <person name="Nagy L.G."/>
            <person name="Floudas D."/>
            <person name="Copeland A."/>
            <person name="Barry K.W."/>
            <person name="Cichocki N."/>
            <person name="Veneault-Fourrey C."/>
            <person name="LaButti K."/>
            <person name="Lindquist E.A."/>
            <person name="Lipzen A."/>
            <person name="Lundell T."/>
            <person name="Morin E."/>
            <person name="Murat C."/>
            <person name="Riley R."/>
            <person name="Ohm R."/>
            <person name="Sun H."/>
            <person name="Tunlid A."/>
            <person name="Henrissat B."/>
            <person name="Grigoriev I.V."/>
            <person name="Hibbett D.S."/>
            <person name="Martin F."/>
        </authorList>
    </citation>
    <scope>NUCLEOTIDE SEQUENCE [LARGE SCALE GENOMIC DNA]</scope>
    <source>
        <strain evidence="1 2">FD-317 M1</strain>
    </source>
</reference>
<dbReference type="EMBL" id="KN834764">
    <property type="protein sequence ID" value="KIK63369.1"/>
    <property type="molecule type" value="Genomic_DNA"/>
</dbReference>
<sequence length="199" mass="22441">MHNGFARYLKQLSYAPLEKPSRILELGSGTGAWSVEAATTYPSAHVIAADMTPPPTTISLPPNVNFRKMNFLDPFPFAPGSFDVVHMRFVMIHLPEPESYISRLASLLRSNGWLLLEEPDHILRDANRPVGPGVETLYREYYKYMRKQNVDPGVGARLKAMLEASKEFSEVNERIIPCFMNPKSTTGGSPQFHAERFNE</sequence>
<dbReference type="Pfam" id="PF13489">
    <property type="entry name" value="Methyltransf_23"/>
    <property type="match status" value="1"/>
</dbReference>
<name>A0A0D0CKD5_9AGAR</name>
<dbReference type="SUPFAM" id="SSF53335">
    <property type="entry name" value="S-adenosyl-L-methionine-dependent methyltransferases"/>
    <property type="match status" value="1"/>
</dbReference>
<accession>A0A0D0CKD5</accession>
<dbReference type="Proteomes" id="UP000053593">
    <property type="component" value="Unassembled WGS sequence"/>
</dbReference>
<dbReference type="Gene3D" id="3.40.50.150">
    <property type="entry name" value="Vaccinia Virus protein VP39"/>
    <property type="match status" value="1"/>
</dbReference>
<protein>
    <recommendedName>
        <fullName evidence="3">Methyltransferase domain-containing protein</fullName>
    </recommendedName>
</protein>
<dbReference type="PANTHER" id="PTHR43591">
    <property type="entry name" value="METHYLTRANSFERASE"/>
    <property type="match status" value="1"/>
</dbReference>
<keyword evidence="2" id="KW-1185">Reference proteome</keyword>
<dbReference type="OrthoDB" id="506498at2759"/>
<dbReference type="CDD" id="cd02440">
    <property type="entry name" value="AdoMet_MTases"/>
    <property type="match status" value="1"/>
</dbReference>
<dbReference type="HOGENOM" id="CLU_1250792_0_0_1"/>
<gene>
    <name evidence="1" type="ORF">GYMLUDRAFT_241861</name>
</gene>